<gene>
    <name evidence="1" type="ordered locus">MTR_2g086060</name>
</gene>
<reference evidence="1 3" key="2">
    <citation type="journal article" date="2014" name="BMC Genomics">
        <title>An improved genome release (version Mt4.0) for the model legume Medicago truncatula.</title>
        <authorList>
            <person name="Tang H."/>
            <person name="Krishnakumar V."/>
            <person name="Bidwell S."/>
            <person name="Rosen B."/>
            <person name="Chan A."/>
            <person name="Zhou S."/>
            <person name="Gentzbittel L."/>
            <person name="Childs K.L."/>
            <person name="Yandell M."/>
            <person name="Gundlach H."/>
            <person name="Mayer K.F."/>
            <person name="Schwartz D.C."/>
            <person name="Town C.D."/>
        </authorList>
    </citation>
    <scope>GENOME REANNOTATION</scope>
    <source>
        <strain evidence="2 3">cv. Jemalong A17</strain>
    </source>
</reference>
<accession>G7IRD6</accession>
<dbReference type="Proteomes" id="UP000002051">
    <property type="component" value="Chromosome 2"/>
</dbReference>
<dbReference type="AlphaFoldDB" id="G7IRD6"/>
<sequence length="66" mass="7872">MGPLTYKVFNLYYFIRCGTYNSHLQTNTSYMLSGLQQFGKYRKKETIGFSMTKFALYCKWWTKSSL</sequence>
<proteinExistence type="predicted"/>
<dbReference type="HOGENOM" id="CLU_2834948_0_0_1"/>
<evidence type="ECO:0000313" key="3">
    <source>
        <dbReference type="Proteomes" id="UP000002051"/>
    </source>
</evidence>
<evidence type="ECO:0000313" key="2">
    <source>
        <dbReference type="EnsemblPlants" id="AES67031"/>
    </source>
</evidence>
<reference evidence="2" key="3">
    <citation type="submission" date="2015-04" db="UniProtKB">
        <authorList>
            <consortium name="EnsemblPlants"/>
        </authorList>
    </citation>
    <scope>IDENTIFICATION</scope>
    <source>
        <strain evidence="2">cv. Jemalong A17</strain>
    </source>
</reference>
<dbReference type="PaxDb" id="3880-AES67031"/>
<dbReference type="EnsemblPlants" id="AES67031">
    <property type="protein sequence ID" value="AES67031"/>
    <property type="gene ID" value="MTR_2g086060"/>
</dbReference>
<name>G7IRD6_MEDTR</name>
<dbReference type="EMBL" id="CM001218">
    <property type="protein sequence ID" value="AES67031.1"/>
    <property type="molecule type" value="Genomic_DNA"/>
</dbReference>
<reference evidence="1 3" key="1">
    <citation type="journal article" date="2011" name="Nature">
        <title>The Medicago genome provides insight into the evolution of rhizobial symbioses.</title>
        <authorList>
            <person name="Young N.D."/>
            <person name="Debelle F."/>
            <person name="Oldroyd G.E."/>
            <person name="Geurts R."/>
            <person name="Cannon S.B."/>
            <person name="Udvardi M.K."/>
            <person name="Benedito V.A."/>
            <person name="Mayer K.F."/>
            <person name="Gouzy J."/>
            <person name="Schoof H."/>
            <person name="Van de Peer Y."/>
            <person name="Proost S."/>
            <person name="Cook D.R."/>
            <person name="Meyers B.C."/>
            <person name="Spannagl M."/>
            <person name="Cheung F."/>
            <person name="De Mita S."/>
            <person name="Krishnakumar V."/>
            <person name="Gundlach H."/>
            <person name="Zhou S."/>
            <person name="Mudge J."/>
            <person name="Bharti A.K."/>
            <person name="Murray J.D."/>
            <person name="Naoumkina M.A."/>
            <person name="Rosen B."/>
            <person name="Silverstein K.A."/>
            <person name="Tang H."/>
            <person name="Rombauts S."/>
            <person name="Zhao P.X."/>
            <person name="Zhou P."/>
            <person name="Barbe V."/>
            <person name="Bardou P."/>
            <person name="Bechner M."/>
            <person name="Bellec A."/>
            <person name="Berger A."/>
            <person name="Berges H."/>
            <person name="Bidwell S."/>
            <person name="Bisseling T."/>
            <person name="Choisne N."/>
            <person name="Couloux A."/>
            <person name="Denny R."/>
            <person name="Deshpande S."/>
            <person name="Dai X."/>
            <person name="Doyle J.J."/>
            <person name="Dudez A.M."/>
            <person name="Farmer A.D."/>
            <person name="Fouteau S."/>
            <person name="Franken C."/>
            <person name="Gibelin C."/>
            <person name="Gish J."/>
            <person name="Goldstein S."/>
            <person name="Gonzalez A.J."/>
            <person name="Green P.J."/>
            <person name="Hallab A."/>
            <person name="Hartog M."/>
            <person name="Hua A."/>
            <person name="Humphray S.J."/>
            <person name="Jeong D.H."/>
            <person name="Jing Y."/>
            <person name="Jocker A."/>
            <person name="Kenton S.M."/>
            <person name="Kim D.J."/>
            <person name="Klee K."/>
            <person name="Lai H."/>
            <person name="Lang C."/>
            <person name="Lin S."/>
            <person name="Macmil S.L."/>
            <person name="Magdelenat G."/>
            <person name="Matthews L."/>
            <person name="McCorrison J."/>
            <person name="Monaghan E.L."/>
            <person name="Mun J.H."/>
            <person name="Najar F.Z."/>
            <person name="Nicholson C."/>
            <person name="Noirot C."/>
            <person name="O'Bleness M."/>
            <person name="Paule C.R."/>
            <person name="Poulain J."/>
            <person name="Prion F."/>
            <person name="Qin B."/>
            <person name="Qu C."/>
            <person name="Retzel E.F."/>
            <person name="Riddle C."/>
            <person name="Sallet E."/>
            <person name="Samain S."/>
            <person name="Samson N."/>
            <person name="Sanders I."/>
            <person name="Saurat O."/>
            <person name="Scarpelli C."/>
            <person name="Schiex T."/>
            <person name="Segurens B."/>
            <person name="Severin A.J."/>
            <person name="Sherrier D.J."/>
            <person name="Shi R."/>
            <person name="Sims S."/>
            <person name="Singer S.R."/>
            <person name="Sinharoy S."/>
            <person name="Sterck L."/>
            <person name="Viollet A."/>
            <person name="Wang B.B."/>
            <person name="Wang K."/>
            <person name="Wang M."/>
            <person name="Wang X."/>
            <person name="Warfsmann J."/>
            <person name="Weissenbach J."/>
            <person name="White D.D."/>
            <person name="White J.D."/>
            <person name="Wiley G.B."/>
            <person name="Wincker P."/>
            <person name="Xing Y."/>
            <person name="Yang L."/>
            <person name="Yao Z."/>
            <person name="Ying F."/>
            <person name="Zhai J."/>
            <person name="Zhou L."/>
            <person name="Zuber A."/>
            <person name="Denarie J."/>
            <person name="Dixon R.A."/>
            <person name="May G.D."/>
            <person name="Schwartz D.C."/>
            <person name="Rogers J."/>
            <person name="Quetier F."/>
            <person name="Town C.D."/>
            <person name="Roe B.A."/>
        </authorList>
    </citation>
    <scope>NUCLEOTIDE SEQUENCE [LARGE SCALE GENOMIC DNA]</scope>
    <source>
        <strain evidence="1">A17</strain>
        <strain evidence="2 3">cv. Jemalong A17</strain>
    </source>
</reference>
<evidence type="ECO:0000313" key="1">
    <source>
        <dbReference type="EMBL" id="AES67031.1"/>
    </source>
</evidence>
<protein>
    <submittedName>
        <fullName evidence="1 2">Uncharacterized protein</fullName>
    </submittedName>
</protein>
<keyword evidence="3" id="KW-1185">Reference proteome</keyword>
<organism evidence="1 3">
    <name type="scientific">Medicago truncatula</name>
    <name type="common">Barrel medic</name>
    <name type="synonym">Medicago tribuloides</name>
    <dbReference type="NCBI Taxonomy" id="3880"/>
    <lineage>
        <taxon>Eukaryota</taxon>
        <taxon>Viridiplantae</taxon>
        <taxon>Streptophyta</taxon>
        <taxon>Embryophyta</taxon>
        <taxon>Tracheophyta</taxon>
        <taxon>Spermatophyta</taxon>
        <taxon>Magnoliopsida</taxon>
        <taxon>eudicotyledons</taxon>
        <taxon>Gunneridae</taxon>
        <taxon>Pentapetalae</taxon>
        <taxon>rosids</taxon>
        <taxon>fabids</taxon>
        <taxon>Fabales</taxon>
        <taxon>Fabaceae</taxon>
        <taxon>Papilionoideae</taxon>
        <taxon>50 kb inversion clade</taxon>
        <taxon>NPAAA clade</taxon>
        <taxon>Hologalegina</taxon>
        <taxon>IRL clade</taxon>
        <taxon>Trifolieae</taxon>
        <taxon>Medicago</taxon>
    </lineage>
</organism>